<dbReference type="EMBL" id="UZAH01002255">
    <property type="protein sequence ID" value="VDO21476.1"/>
    <property type="molecule type" value="Genomic_DNA"/>
</dbReference>
<sequence length="202" mass="23015">MIVRVDEMKHEILQRVPIDLQDICKINVQATLVELRSLNDKITAVKEDIDKRMESIERAHYMLPEIMEFLKNVRSQPSDSESSEASSSTTSMLQSLDEPAPQKHHAMVNNNAGEAAGREDSTNLEPQRRAKTRMETATITKTSQRFRNRWLECVMKYSRFPTGSWKKGGKQYAKNGTDGTNSQEGNVLSWKKRNGSSGRKRT</sequence>
<gene>
    <name evidence="2" type="ORF">HPBE_LOCUS1812</name>
</gene>
<organism evidence="3 4">
    <name type="scientific">Heligmosomoides polygyrus</name>
    <name type="common">Parasitic roundworm</name>
    <dbReference type="NCBI Taxonomy" id="6339"/>
    <lineage>
        <taxon>Eukaryota</taxon>
        <taxon>Metazoa</taxon>
        <taxon>Ecdysozoa</taxon>
        <taxon>Nematoda</taxon>
        <taxon>Chromadorea</taxon>
        <taxon>Rhabditida</taxon>
        <taxon>Rhabditina</taxon>
        <taxon>Rhabditomorpha</taxon>
        <taxon>Strongyloidea</taxon>
        <taxon>Heligmosomidae</taxon>
        <taxon>Heligmosomoides</taxon>
    </lineage>
</organism>
<feature type="compositionally biased region" description="Low complexity" evidence="1">
    <location>
        <begin position="75"/>
        <end position="97"/>
    </location>
</feature>
<dbReference type="AlphaFoldDB" id="A0A183F6L9"/>
<dbReference type="WBParaSite" id="HPBE_0000181101-mRNA-1">
    <property type="protein sequence ID" value="HPBE_0000181101-mRNA-1"/>
    <property type="gene ID" value="HPBE_0000181101"/>
</dbReference>
<evidence type="ECO:0000256" key="1">
    <source>
        <dbReference type="SAM" id="MobiDB-lite"/>
    </source>
</evidence>
<feature type="region of interest" description="Disordered" evidence="1">
    <location>
        <begin position="160"/>
        <end position="202"/>
    </location>
</feature>
<reference evidence="4" key="2">
    <citation type="submission" date="2019-09" db="UniProtKB">
        <authorList>
            <consortium name="WormBaseParasite"/>
        </authorList>
    </citation>
    <scope>IDENTIFICATION</scope>
</reference>
<feature type="compositionally biased region" description="Basic residues" evidence="1">
    <location>
        <begin position="190"/>
        <end position="202"/>
    </location>
</feature>
<feature type="region of interest" description="Disordered" evidence="1">
    <location>
        <begin position="73"/>
        <end position="138"/>
    </location>
</feature>
<dbReference type="Proteomes" id="UP000050761">
    <property type="component" value="Unassembled WGS sequence"/>
</dbReference>
<reference evidence="2 3" key="1">
    <citation type="submission" date="2018-11" db="EMBL/GenBank/DDBJ databases">
        <authorList>
            <consortium name="Pathogen Informatics"/>
        </authorList>
    </citation>
    <scope>NUCLEOTIDE SEQUENCE [LARGE SCALE GENOMIC DNA]</scope>
</reference>
<feature type="compositionally biased region" description="Basic and acidic residues" evidence="1">
    <location>
        <begin position="116"/>
        <end position="134"/>
    </location>
</feature>
<keyword evidence="3" id="KW-1185">Reference proteome</keyword>
<name>A0A183F6L9_HELPZ</name>
<accession>A0A3P7TJ98</accession>
<evidence type="ECO:0000313" key="2">
    <source>
        <dbReference type="EMBL" id="VDO21476.1"/>
    </source>
</evidence>
<proteinExistence type="predicted"/>
<accession>A0A183F6L9</accession>
<protein>
    <submittedName>
        <fullName evidence="4">ING domain-containing protein</fullName>
    </submittedName>
</protein>
<evidence type="ECO:0000313" key="4">
    <source>
        <dbReference type="WBParaSite" id="HPBE_0000181101-mRNA-1"/>
    </source>
</evidence>
<feature type="compositionally biased region" description="Polar residues" evidence="1">
    <location>
        <begin position="177"/>
        <end position="186"/>
    </location>
</feature>
<evidence type="ECO:0000313" key="3">
    <source>
        <dbReference type="Proteomes" id="UP000050761"/>
    </source>
</evidence>